<dbReference type="Gene3D" id="3.20.20.140">
    <property type="entry name" value="Metal-dependent hydrolases"/>
    <property type="match status" value="1"/>
</dbReference>
<name>N2AMS0_9FIRM</name>
<dbReference type="PATRIC" id="fig|1235802.3.peg.2939"/>
<keyword evidence="11" id="KW-1185">Reference proteome</keyword>
<dbReference type="OrthoDB" id="9775255at2"/>
<evidence type="ECO:0000256" key="4">
    <source>
        <dbReference type="ARBA" id="ARBA00022605"/>
    </source>
</evidence>
<dbReference type="PANTHER" id="PTHR21039:SF0">
    <property type="entry name" value="HISTIDINOL-PHOSPHATASE"/>
    <property type="match status" value="1"/>
</dbReference>
<dbReference type="Pfam" id="PF02811">
    <property type="entry name" value="PHP"/>
    <property type="match status" value="1"/>
</dbReference>
<comment type="caution">
    <text evidence="10">The sequence shown here is derived from an EMBL/GenBank/DDBJ whole genome shotgun (WGS) entry which is preliminary data.</text>
</comment>
<dbReference type="EMBL" id="AQFT01000087">
    <property type="protein sequence ID" value="EMZ25769.1"/>
    <property type="molecule type" value="Genomic_DNA"/>
</dbReference>
<evidence type="ECO:0000256" key="5">
    <source>
        <dbReference type="ARBA" id="ARBA00022801"/>
    </source>
</evidence>
<evidence type="ECO:0000256" key="6">
    <source>
        <dbReference type="ARBA" id="ARBA00023102"/>
    </source>
</evidence>
<sequence>MFWDTHMHCSFSGDCDSSPQSMIEAAIAKGLTGICFTDHMDYDYPPNPDHPIVFTFDLHEYDRTMRELQSRYADRLPVLYGVELGLQPHLAQKHRQILQNHSFDFVIGSSHIVDGKDPYYASYYEGRTEQAAYERYFLSIHENIRAFQDFDVYGHIDYVVRYGPNKNTFYSYRKYADIIDEILKLLIELGKGIEVNTAGFKYGLGHPNPCEDILKRYHELGGEILTLGADAHKPEQIAYDFDRLPQLLTACGFSYYTVFKNRKAEFISLKKGGF</sequence>
<comment type="pathway">
    <text evidence="1 8">Amino-acid biosynthesis; L-histidine biosynthesis; L-histidine from 5-phospho-alpha-D-ribose 1-diphosphate: step 8/9.</text>
</comment>
<dbReference type="HOGENOM" id="CLU_054611_3_0_9"/>
<dbReference type="InterPro" id="IPR016195">
    <property type="entry name" value="Pol/histidinol_Pase-like"/>
</dbReference>
<evidence type="ECO:0000259" key="9">
    <source>
        <dbReference type="SMART" id="SM00481"/>
    </source>
</evidence>
<dbReference type="NCBIfam" id="TIGR01856">
    <property type="entry name" value="hisJ_fam"/>
    <property type="match status" value="1"/>
</dbReference>
<dbReference type="eggNOG" id="COG1387">
    <property type="taxonomic scope" value="Bacteria"/>
</dbReference>
<dbReference type="InterPro" id="IPR004013">
    <property type="entry name" value="PHP_dom"/>
</dbReference>
<keyword evidence="5 8" id="KW-0378">Hydrolase</keyword>
<evidence type="ECO:0000256" key="8">
    <source>
        <dbReference type="RuleBase" id="RU366003"/>
    </source>
</evidence>
<evidence type="ECO:0000256" key="7">
    <source>
        <dbReference type="ARBA" id="ARBA00049158"/>
    </source>
</evidence>
<comment type="similarity">
    <text evidence="2 8">Belongs to the PHP hydrolase family. HisK subfamily.</text>
</comment>
<keyword evidence="4 8" id="KW-0028">Amino-acid biosynthesis</keyword>
<dbReference type="SMART" id="SM00481">
    <property type="entry name" value="POLIIIAc"/>
    <property type="match status" value="1"/>
</dbReference>
<protein>
    <recommendedName>
        <fullName evidence="3 8">Histidinol-phosphatase</fullName>
        <shortName evidence="8">HolPase</shortName>
        <ecNumber evidence="3 8">3.1.3.15</ecNumber>
    </recommendedName>
</protein>
<comment type="catalytic activity">
    <reaction evidence="7 8">
        <text>L-histidinol phosphate + H2O = L-histidinol + phosphate</text>
        <dbReference type="Rhea" id="RHEA:14465"/>
        <dbReference type="ChEBI" id="CHEBI:15377"/>
        <dbReference type="ChEBI" id="CHEBI:43474"/>
        <dbReference type="ChEBI" id="CHEBI:57699"/>
        <dbReference type="ChEBI" id="CHEBI:57980"/>
        <dbReference type="EC" id="3.1.3.15"/>
    </reaction>
</comment>
<dbReference type="SUPFAM" id="SSF89550">
    <property type="entry name" value="PHP domain-like"/>
    <property type="match status" value="1"/>
</dbReference>
<organism evidence="10 11">
    <name type="scientific">Eubacterium plexicaudatum ASF492</name>
    <dbReference type="NCBI Taxonomy" id="1235802"/>
    <lineage>
        <taxon>Bacteria</taxon>
        <taxon>Bacillati</taxon>
        <taxon>Bacillota</taxon>
        <taxon>Clostridia</taxon>
        <taxon>Eubacteriales</taxon>
        <taxon>Eubacteriaceae</taxon>
        <taxon>Eubacterium</taxon>
    </lineage>
</organism>
<dbReference type="GO" id="GO:0004401">
    <property type="term" value="F:histidinol-phosphatase activity"/>
    <property type="evidence" value="ECO:0007669"/>
    <property type="project" value="UniProtKB-UniRule"/>
</dbReference>
<dbReference type="InterPro" id="IPR003141">
    <property type="entry name" value="Pol/His_phosphatase_N"/>
</dbReference>
<dbReference type="EC" id="3.1.3.15" evidence="3 8"/>
<dbReference type="PANTHER" id="PTHR21039">
    <property type="entry name" value="HISTIDINOL PHOSPHATASE-RELATED"/>
    <property type="match status" value="1"/>
</dbReference>
<dbReference type="InterPro" id="IPR010140">
    <property type="entry name" value="Histidinol_P_phosphatase_HisJ"/>
</dbReference>
<dbReference type="UniPathway" id="UPA00031">
    <property type="reaction ID" value="UER00013"/>
</dbReference>
<evidence type="ECO:0000256" key="1">
    <source>
        <dbReference type="ARBA" id="ARBA00004970"/>
    </source>
</evidence>
<dbReference type="Proteomes" id="UP000012589">
    <property type="component" value="Unassembled WGS sequence"/>
</dbReference>
<proteinExistence type="inferred from homology"/>
<dbReference type="AlphaFoldDB" id="N2AMS0"/>
<accession>N2AMS0</accession>
<keyword evidence="6 8" id="KW-0368">Histidine biosynthesis</keyword>
<evidence type="ECO:0000313" key="10">
    <source>
        <dbReference type="EMBL" id="EMZ25769.1"/>
    </source>
</evidence>
<feature type="domain" description="Polymerase/histidinol phosphatase N-terminal" evidence="9">
    <location>
        <begin position="3"/>
        <end position="88"/>
    </location>
</feature>
<reference evidence="10 11" key="1">
    <citation type="journal article" date="2014" name="Genome Announc.">
        <title>Draft genome sequences of the altered schaedler flora, a defined bacterial community from gnotobiotic mice.</title>
        <authorList>
            <person name="Wannemuehler M.J."/>
            <person name="Overstreet A.M."/>
            <person name="Ward D.V."/>
            <person name="Phillips G.J."/>
        </authorList>
    </citation>
    <scope>NUCLEOTIDE SEQUENCE [LARGE SCALE GENOMIC DNA]</scope>
    <source>
        <strain evidence="10 11">ASF492</strain>
    </source>
</reference>
<evidence type="ECO:0000256" key="2">
    <source>
        <dbReference type="ARBA" id="ARBA00009152"/>
    </source>
</evidence>
<dbReference type="STRING" id="1235802.C823_02785"/>
<evidence type="ECO:0000256" key="3">
    <source>
        <dbReference type="ARBA" id="ARBA00013085"/>
    </source>
</evidence>
<evidence type="ECO:0000313" key="11">
    <source>
        <dbReference type="Proteomes" id="UP000012589"/>
    </source>
</evidence>
<dbReference type="GO" id="GO:0000105">
    <property type="term" value="P:L-histidine biosynthetic process"/>
    <property type="evidence" value="ECO:0007669"/>
    <property type="project" value="UniProtKB-UniRule"/>
</dbReference>
<gene>
    <name evidence="10" type="ORF">C823_02785</name>
</gene>
<dbReference type="GO" id="GO:0005737">
    <property type="term" value="C:cytoplasm"/>
    <property type="evidence" value="ECO:0007669"/>
    <property type="project" value="TreeGrafter"/>
</dbReference>